<dbReference type="InterPro" id="IPR015421">
    <property type="entry name" value="PyrdxlP-dep_Trfase_major"/>
</dbReference>
<dbReference type="InterPro" id="IPR015422">
    <property type="entry name" value="PyrdxlP-dep_Trfase_small"/>
</dbReference>
<dbReference type="PANTHER" id="PTHR13693:SF3">
    <property type="entry name" value="LD36009P"/>
    <property type="match status" value="1"/>
</dbReference>
<sequence>MVILLEEKINELNQRLKKMKDEKQYFYLKSIDGASGSRVTIDGREMIMFASYNYLGLITHPKIKKAAIDAIEKYGTGAAGVRLLAGTTKIHEKLEAAIAKFKGAEDAVTYSSGYVTNLAAITTLCQRGDLVVIDKLDHASIIDGCMLSGATHRSYLHNDMESLERILVNSGKYINKLIIVDAVYSMDGDVANLPEVSRIAKKYNAKLMVDEAHSIGVLGKTGHGIEEHFGLKGVVDIHMGTLSKTIPSIGGYLAGDKDLITYLKHNSRPFIFSASLPPVAAATALACLEVIEDEPERVTNLQKNIKQFKDGLNSMGYNTMNSTTSIVPILIGDEEGTLKLCKIVNDEGIFICPILFPAIPKGTNRLRAHVQATHTSEDIDEALDIFERAGKKLGLIT</sequence>
<evidence type="ECO:0000259" key="3">
    <source>
        <dbReference type="Pfam" id="PF00155"/>
    </source>
</evidence>
<evidence type="ECO:0000313" key="5">
    <source>
        <dbReference type="Proteomes" id="UP000177701"/>
    </source>
</evidence>
<dbReference type="GO" id="GO:0030170">
    <property type="term" value="F:pyridoxal phosphate binding"/>
    <property type="evidence" value="ECO:0007669"/>
    <property type="project" value="InterPro"/>
</dbReference>
<protein>
    <recommendedName>
        <fullName evidence="3">Aminotransferase class I/classII large domain-containing protein</fullName>
    </recommendedName>
</protein>
<keyword evidence="2" id="KW-0808">Transferase</keyword>
<dbReference type="GO" id="GO:0016740">
    <property type="term" value="F:transferase activity"/>
    <property type="evidence" value="ECO:0007669"/>
    <property type="project" value="UniProtKB-KW"/>
</dbReference>
<dbReference type="Gene3D" id="3.40.640.10">
    <property type="entry name" value="Type I PLP-dependent aspartate aminotransferase-like (Major domain)"/>
    <property type="match status" value="1"/>
</dbReference>
<reference evidence="4 5" key="1">
    <citation type="journal article" date="2016" name="Nat. Commun.">
        <title>Thousands of microbial genomes shed light on interconnected biogeochemical processes in an aquifer system.</title>
        <authorList>
            <person name="Anantharaman K."/>
            <person name="Brown C.T."/>
            <person name="Hug L.A."/>
            <person name="Sharon I."/>
            <person name="Castelle C.J."/>
            <person name="Probst A.J."/>
            <person name="Thomas B.C."/>
            <person name="Singh A."/>
            <person name="Wilkins M.J."/>
            <person name="Karaoz U."/>
            <person name="Brodie E.L."/>
            <person name="Williams K.H."/>
            <person name="Hubbard S.S."/>
            <person name="Banfield J.F."/>
        </authorList>
    </citation>
    <scope>NUCLEOTIDE SEQUENCE [LARGE SCALE GENOMIC DNA]</scope>
</reference>
<dbReference type="EMBL" id="MEYH01000053">
    <property type="protein sequence ID" value="OGD15557.1"/>
    <property type="molecule type" value="Genomic_DNA"/>
</dbReference>
<dbReference type="Proteomes" id="UP000177701">
    <property type="component" value="Unassembled WGS sequence"/>
</dbReference>
<evidence type="ECO:0000313" key="4">
    <source>
        <dbReference type="EMBL" id="OGD15557.1"/>
    </source>
</evidence>
<dbReference type="SUPFAM" id="SSF53383">
    <property type="entry name" value="PLP-dependent transferases"/>
    <property type="match status" value="1"/>
</dbReference>
<dbReference type="InterPro" id="IPR050087">
    <property type="entry name" value="AON_synthase_class-II"/>
</dbReference>
<dbReference type="InterPro" id="IPR004839">
    <property type="entry name" value="Aminotransferase_I/II_large"/>
</dbReference>
<organism evidence="4 5">
    <name type="scientific">Candidatus Sediminicultor quintus</name>
    <dbReference type="NCBI Taxonomy" id="1797291"/>
    <lineage>
        <taxon>Bacteria</taxon>
        <taxon>Pseudomonadati</taxon>
        <taxon>Atribacterota</taxon>
        <taxon>Candidatus Phoenicimicrobiia</taxon>
        <taxon>Candidatus Pheonicimicrobiales</taxon>
        <taxon>Candidatus Phoenicimicrobiaceae</taxon>
        <taxon>Candidatus Sediminicultor</taxon>
    </lineage>
</organism>
<feature type="domain" description="Aminotransferase class I/classII large" evidence="3">
    <location>
        <begin position="45"/>
        <end position="384"/>
    </location>
</feature>
<comment type="caution">
    <text evidence="4">The sequence shown here is derived from an EMBL/GenBank/DDBJ whole genome shotgun (WGS) entry which is preliminary data.</text>
</comment>
<comment type="cofactor">
    <cofactor evidence="1">
        <name>pyridoxal 5'-phosphate</name>
        <dbReference type="ChEBI" id="CHEBI:597326"/>
    </cofactor>
</comment>
<gene>
    <name evidence="4" type="ORF">A2V47_01700</name>
</gene>
<dbReference type="CDD" id="cd06454">
    <property type="entry name" value="KBL_like"/>
    <property type="match status" value="1"/>
</dbReference>
<accession>A0A1F5ACF8</accession>
<dbReference type="PANTHER" id="PTHR13693">
    <property type="entry name" value="CLASS II AMINOTRANSFERASE/8-AMINO-7-OXONONANOATE SYNTHASE"/>
    <property type="match status" value="1"/>
</dbReference>
<name>A0A1F5ACF8_9BACT</name>
<dbReference type="STRING" id="1797291.A2V47_01700"/>
<dbReference type="Pfam" id="PF00155">
    <property type="entry name" value="Aminotran_1_2"/>
    <property type="match status" value="1"/>
</dbReference>
<evidence type="ECO:0000256" key="2">
    <source>
        <dbReference type="ARBA" id="ARBA00022679"/>
    </source>
</evidence>
<dbReference type="AlphaFoldDB" id="A0A1F5ACF8"/>
<proteinExistence type="predicted"/>
<dbReference type="InterPro" id="IPR015424">
    <property type="entry name" value="PyrdxlP-dep_Trfase"/>
</dbReference>
<evidence type="ECO:0000256" key="1">
    <source>
        <dbReference type="ARBA" id="ARBA00001933"/>
    </source>
</evidence>
<dbReference type="Gene3D" id="3.90.1150.10">
    <property type="entry name" value="Aspartate Aminotransferase, domain 1"/>
    <property type="match status" value="1"/>
</dbReference>